<feature type="transmembrane region" description="Helical" evidence="1">
    <location>
        <begin position="77"/>
        <end position="96"/>
    </location>
</feature>
<accession>A0A841I0D1</accession>
<feature type="transmembrane region" description="Helical" evidence="1">
    <location>
        <begin position="187"/>
        <end position="204"/>
    </location>
</feature>
<evidence type="ECO:0000313" key="2">
    <source>
        <dbReference type="EMBL" id="MBB6097889.1"/>
    </source>
</evidence>
<gene>
    <name evidence="2" type="ORF">HNR42_001312</name>
</gene>
<name>A0A841I0D1_9DEIO</name>
<dbReference type="AlphaFoldDB" id="A0A841I0D1"/>
<evidence type="ECO:0000256" key="1">
    <source>
        <dbReference type="SAM" id="Phobius"/>
    </source>
</evidence>
<evidence type="ECO:0000313" key="3">
    <source>
        <dbReference type="Proteomes" id="UP000569951"/>
    </source>
</evidence>
<feature type="transmembrane region" description="Helical" evidence="1">
    <location>
        <begin position="133"/>
        <end position="152"/>
    </location>
</feature>
<comment type="caution">
    <text evidence="2">The sequence shown here is derived from an EMBL/GenBank/DDBJ whole genome shotgun (WGS) entry which is preliminary data.</text>
</comment>
<dbReference type="RefSeq" id="WP_183985770.1">
    <property type="nucleotide sequence ID" value="NZ_JACHHG010000004.1"/>
</dbReference>
<protein>
    <submittedName>
        <fullName evidence="2">Uncharacterized protein</fullName>
    </submittedName>
</protein>
<keyword evidence="3" id="KW-1185">Reference proteome</keyword>
<sequence length="226" mass="23918">MKITCAELIRWAGLSALTAGIIFAAIQPIHPPDTLASTLTAEWAVITPIKTVMCVLFLLGLTGLYTRQVAQTGRLGLVGFLLLSLSWVLQLAFVFGETFIMPLLATTAPKFVEGYLGLASGHASEVPLGALPALYTVVGVTYMLGGLVFGIATFRAKILPRWTTGLLAVASALTPLAALLPHAIQRYAAVPVGLALACMGYALWTQRQTQRSEAGPGAEGFQLPRP</sequence>
<dbReference type="EMBL" id="JACHHG010000004">
    <property type="protein sequence ID" value="MBB6097889.1"/>
    <property type="molecule type" value="Genomic_DNA"/>
</dbReference>
<feature type="transmembrane region" description="Helical" evidence="1">
    <location>
        <begin position="12"/>
        <end position="31"/>
    </location>
</feature>
<proteinExistence type="predicted"/>
<organism evidence="2 3">
    <name type="scientific">Deinobacterium chartae</name>
    <dbReference type="NCBI Taxonomy" id="521158"/>
    <lineage>
        <taxon>Bacteria</taxon>
        <taxon>Thermotogati</taxon>
        <taxon>Deinococcota</taxon>
        <taxon>Deinococci</taxon>
        <taxon>Deinococcales</taxon>
        <taxon>Deinococcaceae</taxon>
        <taxon>Deinobacterium</taxon>
    </lineage>
</organism>
<keyword evidence="1" id="KW-0812">Transmembrane</keyword>
<feature type="transmembrane region" description="Helical" evidence="1">
    <location>
        <begin position="43"/>
        <end position="65"/>
    </location>
</feature>
<keyword evidence="1" id="KW-0472">Membrane</keyword>
<reference evidence="2 3" key="1">
    <citation type="submission" date="2020-08" db="EMBL/GenBank/DDBJ databases">
        <title>Genomic Encyclopedia of Type Strains, Phase IV (KMG-IV): sequencing the most valuable type-strain genomes for metagenomic binning, comparative biology and taxonomic classification.</title>
        <authorList>
            <person name="Goeker M."/>
        </authorList>
    </citation>
    <scope>NUCLEOTIDE SEQUENCE [LARGE SCALE GENOMIC DNA]</scope>
    <source>
        <strain evidence="2 3">DSM 21458</strain>
    </source>
</reference>
<feature type="transmembrane region" description="Helical" evidence="1">
    <location>
        <begin position="164"/>
        <end position="181"/>
    </location>
</feature>
<keyword evidence="1" id="KW-1133">Transmembrane helix</keyword>
<dbReference type="Proteomes" id="UP000569951">
    <property type="component" value="Unassembled WGS sequence"/>
</dbReference>